<evidence type="ECO:0000259" key="1">
    <source>
        <dbReference type="Pfam" id="PF13577"/>
    </source>
</evidence>
<accession>A0A8H6RJJ4</accession>
<dbReference type="SUPFAM" id="SSF54427">
    <property type="entry name" value="NTF2-like"/>
    <property type="match status" value="1"/>
</dbReference>
<feature type="domain" description="SnoaL-like" evidence="1">
    <location>
        <begin position="15"/>
        <end position="141"/>
    </location>
</feature>
<dbReference type="OrthoDB" id="3637402at2759"/>
<gene>
    <name evidence="2" type="ORF">HII31_06335</name>
</gene>
<dbReference type="Pfam" id="PF13577">
    <property type="entry name" value="SnoaL_4"/>
    <property type="match status" value="1"/>
</dbReference>
<dbReference type="InterPro" id="IPR032710">
    <property type="entry name" value="NTF2-like_dom_sf"/>
</dbReference>
<evidence type="ECO:0000313" key="3">
    <source>
        <dbReference type="Proteomes" id="UP000660729"/>
    </source>
</evidence>
<comment type="caution">
    <text evidence="2">The sequence shown here is derived from an EMBL/GenBank/DDBJ whole genome shotgun (WGS) entry which is preliminary data.</text>
</comment>
<dbReference type="InterPro" id="IPR037401">
    <property type="entry name" value="SnoaL-like"/>
</dbReference>
<dbReference type="Proteomes" id="UP000660729">
    <property type="component" value="Unassembled WGS sequence"/>
</dbReference>
<organism evidence="2 3">
    <name type="scientific">Pseudocercospora fuligena</name>
    <dbReference type="NCBI Taxonomy" id="685502"/>
    <lineage>
        <taxon>Eukaryota</taxon>
        <taxon>Fungi</taxon>
        <taxon>Dikarya</taxon>
        <taxon>Ascomycota</taxon>
        <taxon>Pezizomycotina</taxon>
        <taxon>Dothideomycetes</taxon>
        <taxon>Dothideomycetidae</taxon>
        <taxon>Mycosphaerellales</taxon>
        <taxon>Mycosphaerellaceae</taxon>
        <taxon>Pseudocercospora</taxon>
    </lineage>
</organism>
<keyword evidence="3" id="KW-1185">Reference proteome</keyword>
<name>A0A8H6RJJ4_9PEZI</name>
<evidence type="ECO:0000313" key="2">
    <source>
        <dbReference type="EMBL" id="KAF7192303.1"/>
    </source>
</evidence>
<dbReference type="AlphaFoldDB" id="A0A8H6RJJ4"/>
<dbReference type="Gene3D" id="3.10.450.50">
    <property type="match status" value="1"/>
</dbReference>
<protein>
    <recommendedName>
        <fullName evidence="1">SnoaL-like domain-containing protein</fullName>
    </recommendedName>
</protein>
<dbReference type="EMBL" id="JABCIY010000148">
    <property type="protein sequence ID" value="KAF7192303.1"/>
    <property type="molecule type" value="Genomic_DNA"/>
</dbReference>
<proteinExistence type="predicted"/>
<reference evidence="2" key="1">
    <citation type="submission" date="2020-04" db="EMBL/GenBank/DDBJ databases">
        <title>Draft genome resource of the tomato pathogen Pseudocercospora fuligena.</title>
        <authorList>
            <person name="Zaccaron A."/>
        </authorList>
    </citation>
    <scope>NUCLEOTIDE SEQUENCE</scope>
    <source>
        <strain evidence="2">PF001</strain>
    </source>
</reference>
<sequence>MSYPLTIPKIDPTTKDAIIDTLYRACLSYDLNDVSLHDSAFVDSSETSFDMSGIATYKGLDEIRKIHSNVGPLDTTHLVTNPRIVEYDEVKGTARLTASTVAQHFRKGEGNKGDAEKLMTGSLYDMDLVREGEGVWKVMHFRMKVVWREGDQSVVFGS</sequence>